<protein>
    <recommendedName>
        <fullName evidence="4">BTB domain-containing protein</fullName>
    </recommendedName>
</protein>
<gene>
    <name evidence="1" type="ORF">PFISCL1PPCAC_7821</name>
    <name evidence="2" type="ORF">PFISCL1PPCAC_7822</name>
</gene>
<organism evidence="1 3">
    <name type="scientific">Pristionchus fissidentatus</name>
    <dbReference type="NCBI Taxonomy" id="1538716"/>
    <lineage>
        <taxon>Eukaryota</taxon>
        <taxon>Metazoa</taxon>
        <taxon>Ecdysozoa</taxon>
        <taxon>Nematoda</taxon>
        <taxon>Chromadorea</taxon>
        <taxon>Rhabditida</taxon>
        <taxon>Rhabditina</taxon>
        <taxon>Diplogasteromorpha</taxon>
        <taxon>Diplogasteroidea</taxon>
        <taxon>Neodiplogasteridae</taxon>
        <taxon>Pristionchus</taxon>
    </lineage>
</organism>
<sequence length="141" mass="16877">QTLALHSLLFRDWFISDRTRAGPKKEPHHYNGVGLREMTRFLSIVATDTVEDVDEQLLEAVYHLQARHAQCICEEWIMKRMAEEGETPTDFITMMFKVRAKYGKLDNIFAVSQKKWLHDICRRKYMYDRGWIIFLKFEVYL</sequence>
<keyword evidence="3" id="KW-1185">Reference proteome</keyword>
<proteinExistence type="predicted"/>
<comment type="caution">
    <text evidence="1">The sequence shown here is derived from an EMBL/GenBank/DDBJ whole genome shotgun (WGS) entry which is preliminary data.</text>
</comment>
<dbReference type="Proteomes" id="UP001432322">
    <property type="component" value="Unassembled WGS sequence"/>
</dbReference>
<dbReference type="EMBL" id="BTSY01000002">
    <property type="protein sequence ID" value="GMT16525.1"/>
    <property type="molecule type" value="Genomic_DNA"/>
</dbReference>
<dbReference type="EMBL" id="BTSY01000002">
    <property type="protein sequence ID" value="GMT16524.1"/>
    <property type="molecule type" value="Genomic_DNA"/>
</dbReference>
<evidence type="ECO:0008006" key="4">
    <source>
        <dbReference type="Google" id="ProtNLM"/>
    </source>
</evidence>
<evidence type="ECO:0000313" key="3">
    <source>
        <dbReference type="Proteomes" id="UP001432322"/>
    </source>
</evidence>
<dbReference type="AlphaFoldDB" id="A0AAV5VF57"/>
<reference evidence="1" key="1">
    <citation type="submission" date="2023-10" db="EMBL/GenBank/DDBJ databases">
        <title>Genome assembly of Pristionchus species.</title>
        <authorList>
            <person name="Yoshida K."/>
            <person name="Sommer R.J."/>
        </authorList>
    </citation>
    <scope>NUCLEOTIDE SEQUENCE</scope>
    <source>
        <strain evidence="1">RS5133</strain>
    </source>
</reference>
<name>A0AAV5VF57_9BILA</name>
<accession>A0AAV5VF57</accession>
<feature type="non-terminal residue" evidence="1">
    <location>
        <position position="1"/>
    </location>
</feature>
<evidence type="ECO:0000313" key="2">
    <source>
        <dbReference type="EMBL" id="GMT16525.1"/>
    </source>
</evidence>
<evidence type="ECO:0000313" key="1">
    <source>
        <dbReference type="EMBL" id="GMT16524.1"/>
    </source>
</evidence>